<feature type="region of interest" description="Disordered" evidence="1">
    <location>
        <begin position="1"/>
        <end position="39"/>
    </location>
</feature>
<dbReference type="Proteomes" id="UP000317093">
    <property type="component" value="Chromosome"/>
</dbReference>
<protein>
    <submittedName>
        <fullName evidence="2">Uncharacterized protein</fullName>
    </submittedName>
</protein>
<sequence length="39" mass="4102">MSSQLPSGNSLTYTGPPNETITRHRDSISTPGGIRTISA</sequence>
<dbReference type="EMBL" id="CP036279">
    <property type="protein sequence ID" value="QDU63562.1"/>
    <property type="molecule type" value="Genomic_DNA"/>
</dbReference>
<name>A0A518B9C1_9BACT</name>
<dbReference type="AlphaFoldDB" id="A0A518B9C1"/>
<evidence type="ECO:0000256" key="1">
    <source>
        <dbReference type="SAM" id="MobiDB-lite"/>
    </source>
</evidence>
<proteinExistence type="predicted"/>
<reference evidence="2 3" key="1">
    <citation type="submission" date="2019-02" db="EMBL/GenBank/DDBJ databases">
        <title>Deep-cultivation of Planctomycetes and their phenomic and genomic characterization uncovers novel biology.</title>
        <authorList>
            <person name="Wiegand S."/>
            <person name="Jogler M."/>
            <person name="Boedeker C."/>
            <person name="Pinto D."/>
            <person name="Vollmers J."/>
            <person name="Rivas-Marin E."/>
            <person name="Kohn T."/>
            <person name="Peeters S.H."/>
            <person name="Heuer A."/>
            <person name="Rast P."/>
            <person name="Oberbeckmann S."/>
            <person name="Bunk B."/>
            <person name="Jeske O."/>
            <person name="Meyerdierks A."/>
            <person name="Storesund J.E."/>
            <person name="Kallscheuer N."/>
            <person name="Luecker S."/>
            <person name="Lage O.M."/>
            <person name="Pohl T."/>
            <person name="Merkel B.J."/>
            <person name="Hornburger P."/>
            <person name="Mueller R.-W."/>
            <person name="Bruemmer F."/>
            <person name="Labrenz M."/>
            <person name="Spormann A.M."/>
            <person name="Op den Camp H."/>
            <person name="Overmann J."/>
            <person name="Amann R."/>
            <person name="Jetten M.S.M."/>
            <person name="Mascher T."/>
            <person name="Medema M.H."/>
            <person name="Devos D.P."/>
            <person name="Kaster A.-K."/>
            <person name="Ovreas L."/>
            <person name="Rohde M."/>
            <person name="Galperin M.Y."/>
            <person name="Jogler C."/>
        </authorList>
    </citation>
    <scope>NUCLEOTIDE SEQUENCE [LARGE SCALE GENOMIC DNA]</scope>
    <source>
        <strain evidence="2 3">Pan216</strain>
    </source>
</reference>
<gene>
    <name evidence="2" type="ORF">Pan216_44430</name>
</gene>
<evidence type="ECO:0000313" key="2">
    <source>
        <dbReference type="EMBL" id="QDU63562.1"/>
    </source>
</evidence>
<keyword evidence="3" id="KW-1185">Reference proteome</keyword>
<accession>A0A518B9C1</accession>
<organism evidence="2 3">
    <name type="scientific">Kolteria novifilia</name>
    <dbReference type="NCBI Taxonomy" id="2527975"/>
    <lineage>
        <taxon>Bacteria</taxon>
        <taxon>Pseudomonadati</taxon>
        <taxon>Planctomycetota</taxon>
        <taxon>Planctomycetia</taxon>
        <taxon>Kolteriales</taxon>
        <taxon>Kolteriaceae</taxon>
        <taxon>Kolteria</taxon>
    </lineage>
</organism>
<feature type="compositionally biased region" description="Polar residues" evidence="1">
    <location>
        <begin position="1"/>
        <end position="20"/>
    </location>
</feature>
<dbReference type="KEGG" id="knv:Pan216_44430"/>
<evidence type="ECO:0000313" key="3">
    <source>
        <dbReference type="Proteomes" id="UP000317093"/>
    </source>
</evidence>